<evidence type="ECO:0000313" key="1">
    <source>
        <dbReference type="EMBL" id="VAW66369.1"/>
    </source>
</evidence>
<accession>A0A3B0XWN2</accession>
<dbReference type="EMBL" id="UOFG01000271">
    <property type="protein sequence ID" value="VAW66369.1"/>
    <property type="molecule type" value="Genomic_DNA"/>
</dbReference>
<organism evidence="1">
    <name type="scientific">hydrothermal vent metagenome</name>
    <dbReference type="NCBI Taxonomy" id="652676"/>
    <lineage>
        <taxon>unclassified sequences</taxon>
        <taxon>metagenomes</taxon>
        <taxon>ecological metagenomes</taxon>
    </lineage>
</organism>
<sequence>MRILLMGFKGCDKFCAKLCHLNLGKAVDLSPEAKVIIDLAAFSG</sequence>
<gene>
    <name evidence="1" type="ORF">MNBD_GAMMA11-1639</name>
</gene>
<dbReference type="AlphaFoldDB" id="A0A3B0XWN2"/>
<reference evidence="1" key="1">
    <citation type="submission" date="2018-06" db="EMBL/GenBank/DDBJ databases">
        <authorList>
            <person name="Zhirakovskaya E."/>
        </authorList>
    </citation>
    <scope>NUCLEOTIDE SEQUENCE</scope>
</reference>
<protein>
    <submittedName>
        <fullName evidence="1">Uncharacterized protein</fullName>
    </submittedName>
</protein>
<name>A0A3B0XWN2_9ZZZZ</name>
<proteinExistence type="predicted"/>